<protein>
    <recommendedName>
        <fullName evidence="3">Tesmin/TSO1-like CXC domain-containing protein</fullName>
    </recommendedName>
</protein>
<accession>A0A4Y2UXJ4</accession>
<gene>
    <name evidence="1" type="ORF">AVEN_137768_1</name>
</gene>
<dbReference type="EMBL" id="BGPR01040239">
    <property type="protein sequence ID" value="GBO16340.1"/>
    <property type="molecule type" value="Genomic_DNA"/>
</dbReference>
<dbReference type="AlphaFoldDB" id="A0A4Y2UXJ4"/>
<comment type="caution">
    <text evidence="1">The sequence shown here is derived from an EMBL/GenBank/DDBJ whole genome shotgun (WGS) entry which is preliminary data.</text>
</comment>
<evidence type="ECO:0000313" key="1">
    <source>
        <dbReference type="EMBL" id="GBO16340.1"/>
    </source>
</evidence>
<proteinExistence type="predicted"/>
<evidence type="ECO:0000313" key="2">
    <source>
        <dbReference type="Proteomes" id="UP000499080"/>
    </source>
</evidence>
<organism evidence="1 2">
    <name type="scientific">Araneus ventricosus</name>
    <name type="common">Orbweaver spider</name>
    <name type="synonym">Epeira ventricosa</name>
    <dbReference type="NCBI Taxonomy" id="182803"/>
    <lineage>
        <taxon>Eukaryota</taxon>
        <taxon>Metazoa</taxon>
        <taxon>Ecdysozoa</taxon>
        <taxon>Arthropoda</taxon>
        <taxon>Chelicerata</taxon>
        <taxon>Arachnida</taxon>
        <taxon>Araneae</taxon>
        <taxon>Araneomorphae</taxon>
        <taxon>Entelegynae</taxon>
        <taxon>Araneoidea</taxon>
        <taxon>Araneidae</taxon>
        <taxon>Araneus</taxon>
    </lineage>
</organism>
<evidence type="ECO:0008006" key="3">
    <source>
        <dbReference type="Google" id="ProtNLM"/>
    </source>
</evidence>
<dbReference type="Proteomes" id="UP000499080">
    <property type="component" value="Unassembled WGS sequence"/>
</dbReference>
<keyword evidence="2" id="KW-1185">Reference proteome</keyword>
<sequence length="253" mass="28561">MLTDVHKTKGLGSALTFLTRYSEEDNEFLNKIVTGDETWISPSCKIACESSLWLYYFQRWEQYGAVGWKTTKQGSFLTNFNSITTIKDHTTSLCRISTIKHPVPHPPLMAIFCKCAKECRFICSDKESGIKCSAACANCKRYSCTNAPPENDEQIPELSEDVEDANYKGHSCTNAPPENDEQMLQLSEDVEDANCKGHSCTNSPPENGEQMLQLSEDAKGVMVSHVRGFKFQFIEDIQFVFYDLLTHTYITTT</sequence>
<name>A0A4Y2UXJ4_ARAVE</name>
<reference evidence="1 2" key="1">
    <citation type="journal article" date="2019" name="Sci. Rep.">
        <title>Orb-weaving spider Araneus ventricosus genome elucidates the spidroin gene catalogue.</title>
        <authorList>
            <person name="Kono N."/>
            <person name="Nakamura H."/>
            <person name="Ohtoshi R."/>
            <person name="Moran D.A.P."/>
            <person name="Shinohara A."/>
            <person name="Yoshida Y."/>
            <person name="Fujiwara M."/>
            <person name="Mori M."/>
            <person name="Tomita M."/>
            <person name="Arakawa K."/>
        </authorList>
    </citation>
    <scope>NUCLEOTIDE SEQUENCE [LARGE SCALE GENOMIC DNA]</scope>
</reference>